<dbReference type="InterPro" id="IPR036116">
    <property type="entry name" value="FN3_sf"/>
</dbReference>
<accession>A0ABP6FM09</accession>
<dbReference type="Gene3D" id="2.60.40.10">
    <property type="entry name" value="Immunoglobulins"/>
    <property type="match status" value="1"/>
</dbReference>
<keyword evidence="4" id="KW-1185">Reference proteome</keyword>
<proteinExistence type="predicted"/>
<name>A0ABP6FM09_9ACTN</name>
<organism evidence="3 4">
    <name type="scientific">Nonomuraea recticatena</name>
    <dbReference type="NCBI Taxonomy" id="46178"/>
    <lineage>
        <taxon>Bacteria</taxon>
        <taxon>Bacillati</taxon>
        <taxon>Actinomycetota</taxon>
        <taxon>Actinomycetes</taxon>
        <taxon>Streptosporangiales</taxon>
        <taxon>Streptosporangiaceae</taxon>
        <taxon>Nonomuraea</taxon>
    </lineage>
</organism>
<dbReference type="Proteomes" id="UP001501666">
    <property type="component" value="Unassembled WGS sequence"/>
</dbReference>
<protein>
    <recommendedName>
        <fullName evidence="5">Fibronectin type-III domain-containing protein</fullName>
    </recommendedName>
</protein>
<evidence type="ECO:0000256" key="1">
    <source>
        <dbReference type="ARBA" id="ARBA00023295"/>
    </source>
</evidence>
<keyword evidence="1" id="KW-0326">Glycosidase</keyword>
<gene>
    <name evidence="3" type="ORF">GCM10010412_082340</name>
</gene>
<evidence type="ECO:0000313" key="3">
    <source>
        <dbReference type="EMBL" id="GAA2691818.1"/>
    </source>
</evidence>
<dbReference type="CDD" id="cd00063">
    <property type="entry name" value="FN3"/>
    <property type="match status" value="1"/>
</dbReference>
<comment type="caution">
    <text evidence="3">The sequence shown here is derived from an EMBL/GenBank/DDBJ whole genome shotgun (WGS) entry which is preliminary data.</text>
</comment>
<dbReference type="InterPro" id="IPR003961">
    <property type="entry name" value="FN3_dom"/>
</dbReference>
<keyword evidence="1" id="KW-0378">Hydrolase</keyword>
<sequence>MVTGSYGMAATQPFDAPAGALLVAGYAGSGGDIPVASGITWTLRKESVNKRAKLWTAPVPTAKPGLQVTLTGSNPIGGFKVWLVTGHEPGTYVGRSGANTSTTNNATVTGYAATRLGSLGFCVANEHNTTGSATARPSSTDVAEGYTMAEIFSGAGNGLFVRKAAAAAAAEQAVTFNLDAPGTAAANWEWAALEILGPADAEPPSTPPNLRVVEVTGTSLTVGWDPSTDNLGVSGYGVWLDGAKVAGP</sequence>
<evidence type="ECO:0008006" key="5">
    <source>
        <dbReference type="Google" id="ProtNLM"/>
    </source>
</evidence>
<evidence type="ECO:0000256" key="2">
    <source>
        <dbReference type="ARBA" id="ARBA00023326"/>
    </source>
</evidence>
<keyword evidence="2" id="KW-0119">Carbohydrate metabolism</keyword>
<keyword evidence="2" id="KW-0624">Polysaccharide degradation</keyword>
<dbReference type="SUPFAM" id="SSF49265">
    <property type="entry name" value="Fibronectin type III"/>
    <property type="match status" value="1"/>
</dbReference>
<dbReference type="RefSeq" id="WP_379507016.1">
    <property type="nucleotide sequence ID" value="NZ_JBHTEV010000003.1"/>
</dbReference>
<dbReference type="InterPro" id="IPR013783">
    <property type="entry name" value="Ig-like_fold"/>
</dbReference>
<reference evidence="4" key="1">
    <citation type="journal article" date="2019" name="Int. J. Syst. Evol. Microbiol.">
        <title>The Global Catalogue of Microorganisms (GCM) 10K type strain sequencing project: providing services to taxonomists for standard genome sequencing and annotation.</title>
        <authorList>
            <consortium name="The Broad Institute Genomics Platform"/>
            <consortium name="The Broad Institute Genome Sequencing Center for Infectious Disease"/>
            <person name="Wu L."/>
            <person name="Ma J."/>
        </authorList>
    </citation>
    <scope>NUCLEOTIDE SEQUENCE [LARGE SCALE GENOMIC DNA]</scope>
    <source>
        <strain evidence="4">JCM 6835</strain>
    </source>
</reference>
<dbReference type="EMBL" id="BAAATE010000034">
    <property type="protein sequence ID" value="GAA2691818.1"/>
    <property type="molecule type" value="Genomic_DNA"/>
</dbReference>
<evidence type="ECO:0000313" key="4">
    <source>
        <dbReference type="Proteomes" id="UP001501666"/>
    </source>
</evidence>